<reference evidence="1 2" key="1">
    <citation type="journal article" date="2011" name="Proc. Natl. Acad. Sci. U.S.A.">
        <title>Mimivirus shows dramatic genome reduction after intraamoebal culture.</title>
        <authorList>
            <person name="Boyer M."/>
            <person name="Azza S."/>
            <person name="Barrassi L."/>
            <person name="Klose T."/>
            <person name="Campocasso A."/>
            <person name="Pagnier I."/>
            <person name="Fournous G."/>
            <person name="Borg A."/>
            <person name="Robert C."/>
            <person name="Zhang X."/>
            <person name="Desnues C."/>
            <person name="Henrissat B."/>
            <person name="Rossmann M.G."/>
            <person name="La Scola B."/>
            <person name="Raoult D."/>
        </authorList>
    </citation>
    <scope>NUCLEOTIDE SEQUENCE [LARGE SCALE GENOMIC DNA]</scope>
    <source>
        <strain evidence="1">M4</strain>
    </source>
</reference>
<organism evidence="1 2">
    <name type="scientific">Acanthamoeba polyphaga mimivirus</name>
    <name type="common">APMV</name>
    <dbReference type="NCBI Taxonomy" id="212035"/>
    <lineage>
        <taxon>Viruses</taxon>
        <taxon>Varidnaviria</taxon>
        <taxon>Bamfordvirae</taxon>
        <taxon>Nucleocytoviricota</taxon>
        <taxon>Megaviricetes</taxon>
        <taxon>Imitervirales</taxon>
        <taxon>Mimiviridae</taxon>
        <taxon>Megamimivirinae</taxon>
        <taxon>Mimivirus</taxon>
        <taxon>Mimivirus bradfordmassiliense</taxon>
    </lineage>
</organism>
<accession>F8V6W2</accession>
<protein>
    <submittedName>
        <fullName evidence="1">Uncharacterized protein L769a</fullName>
    </submittedName>
</protein>
<name>F8V6W2_MIMIV</name>
<dbReference type="EMBL" id="JN036606">
    <property type="protein sequence ID" value="AEJ35016.1"/>
    <property type="molecule type" value="Genomic_DNA"/>
</dbReference>
<dbReference type="Proteomes" id="UP000240552">
    <property type="component" value="Segment"/>
</dbReference>
<organismHost>
    <name type="scientific">Acanthamoeba polyphaga</name>
    <name type="common">Amoeba</name>
    <dbReference type="NCBI Taxonomy" id="5757"/>
</organismHost>
<proteinExistence type="predicted"/>
<evidence type="ECO:0000313" key="1">
    <source>
        <dbReference type="EMBL" id="AEJ35016.1"/>
    </source>
</evidence>
<sequence length="170" mass="20337">MFIHDYCYCSSENYGDLISLNIQFNIEQQIIIQIIEGNFINAKELIFTNYDCYNNLKILFVTMMSNNIDMLEFLLEINNYDQDYLQWVLIFSSRNVTMLEYIINNTNIDPNLFKQEMSTFSSHFKSYSVDYLKLNDYYEGTSILINSRLDIFMKNIGINIFKSYDNQRRL</sequence>
<gene>
    <name evidence="1" type="primary">L769a</name>
    <name evidence="1" type="ORF">MIMI_L769a</name>
</gene>
<evidence type="ECO:0000313" key="2">
    <source>
        <dbReference type="Proteomes" id="UP000240552"/>
    </source>
</evidence>